<protein>
    <submittedName>
        <fullName evidence="1">Uncharacterized protein</fullName>
    </submittedName>
</protein>
<dbReference type="AlphaFoldDB" id="A0A4Q7MCF3"/>
<sequence>MRKKAQQRFGVVLTALLLLLAVLAFNAWKEKKSLAKHKKLTAANITSASENLIGGRQIRLFYSYSVNQNNFTGQILVEDLESFGERNFMIFNYRDFRFPLIYDSLHPEINKLLIMREDWANHGIPLTDSLRRQFTIIESAR</sequence>
<evidence type="ECO:0000313" key="2">
    <source>
        <dbReference type="Proteomes" id="UP000293874"/>
    </source>
</evidence>
<keyword evidence="2" id="KW-1185">Reference proteome</keyword>
<name>A0A4Q7MCF3_9BACT</name>
<gene>
    <name evidence="1" type="ORF">EV199_5695</name>
</gene>
<reference evidence="1 2" key="1">
    <citation type="submission" date="2019-02" db="EMBL/GenBank/DDBJ databases">
        <title>Genomic Encyclopedia of Type Strains, Phase IV (KMG-IV): sequencing the most valuable type-strain genomes for metagenomic binning, comparative biology and taxonomic classification.</title>
        <authorList>
            <person name="Goeker M."/>
        </authorList>
    </citation>
    <scope>NUCLEOTIDE SEQUENCE [LARGE SCALE GENOMIC DNA]</scope>
    <source>
        <strain evidence="1 2">DSM 18116</strain>
    </source>
</reference>
<dbReference type="Proteomes" id="UP000293874">
    <property type="component" value="Unassembled WGS sequence"/>
</dbReference>
<evidence type="ECO:0000313" key="1">
    <source>
        <dbReference type="EMBL" id="RZS65521.1"/>
    </source>
</evidence>
<dbReference type="RefSeq" id="WP_130544181.1">
    <property type="nucleotide sequence ID" value="NZ_CP042431.1"/>
</dbReference>
<proteinExistence type="predicted"/>
<organism evidence="1 2">
    <name type="scientific">Pseudobacter ginsenosidimutans</name>
    <dbReference type="NCBI Taxonomy" id="661488"/>
    <lineage>
        <taxon>Bacteria</taxon>
        <taxon>Pseudomonadati</taxon>
        <taxon>Bacteroidota</taxon>
        <taxon>Chitinophagia</taxon>
        <taxon>Chitinophagales</taxon>
        <taxon>Chitinophagaceae</taxon>
        <taxon>Pseudobacter</taxon>
    </lineage>
</organism>
<dbReference type="EMBL" id="SGXA01000005">
    <property type="protein sequence ID" value="RZS65521.1"/>
    <property type="molecule type" value="Genomic_DNA"/>
</dbReference>
<accession>A0A4Q7MCF3</accession>
<comment type="caution">
    <text evidence="1">The sequence shown here is derived from an EMBL/GenBank/DDBJ whole genome shotgun (WGS) entry which is preliminary data.</text>
</comment>